<dbReference type="InterPro" id="IPR012338">
    <property type="entry name" value="Beta-lactam/transpept-like"/>
</dbReference>
<proteinExistence type="inferred from homology"/>
<dbReference type="GO" id="GO:0009002">
    <property type="term" value="F:serine-type D-Ala-D-Ala carboxypeptidase activity"/>
    <property type="evidence" value="ECO:0007669"/>
    <property type="project" value="UniProtKB-EC"/>
</dbReference>
<dbReference type="EC" id="3.4.16.4" evidence="11"/>
<feature type="active site" description="Proton acceptor" evidence="7">
    <location>
        <position position="74"/>
    </location>
</feature>
<dbReference type="GO" id="GO:0006508">
    <property type="term" value="P:proteolysis"/>
    <property type="evidence" value="ECO:0007669"/>
    <property type="project" value="InterPro"/>
</dbReference>
<gene>
    <name evidence="11" type="primary">dacF</name>
    <name evidence="11" type="ORF">AQS8620_01970</name>
</gene>
<dbReference type="PANTHER" id="PTHR21581:SF6">
    <property type="entry name" value="TRAFFICKING PROTEIN PARTICLE COMPLEX SUBUNIT 12"/>
    <property type="match status" value="1"/>
</dbReference>
<evidence type="ECO:0000313" key="11">
    <source>
        <dbReference type="EMBL" id="SLN47745.1"/>
    </source>
</evidence>
<keyword evidence="12" id="KW-1185">Reference proteome</keyword>
<keyword evidence="4" id="KW-0133">Cell shape</keyword>
<name>A0A1Y5SSV0_9RHOB</name>
<dbReference type="PRINTS" id="PR00725">
    <property type="entry name" value="DADACBPTASE1"/>
</dbReference>
<feature type="binding site" evidence="8">
    <location>
        <position position="234"/>
    </location>
    <ligand>
        <name>substrate</name>
    </ligand>
</feature>
<keyword evidence="11" id="KW-0121">Carboxypeptidase</keyword>
<dbReference type="AlphaFoldDB" id="A0A1Y5SSV0"/>
<dbReference type="OrthoDB" id="9795979at2"/>
<organism evidence="11 12">
    <name type="scientific">Aquimixticola soesokkakensis</name>
    <dbReference type="NCBI Taxonomy" id="1519096"/>
    <lineage>
        <taxon>Bacteria</taxon>
        <taxon>Pseudomonadati</taxon>
        <taxon>Pseudomonadota</taxon>
        <taxon>Alphaproteobacteria</taxon>
        <taxon>Rhodobacterales</taxon>
        <taxon>Paracoccaceae</taxon>
        <taxon>Aquimixticola</taxon>
    </lineage>
</organism>
<keyword evidence="5" id="KW-0573">Peptidoglycan synthesis</keyword>
<keyword evidence="2" id="KW-0732">Signal</keyword>
<dbReference type="GO" id="GO:0009252">
    <property type="term" value="P:peptidoglycan biosynthetic process"/>
    <property type="evidence" value="ECO:0007669"/>
    <property type="project" value="UniProtKB-KW"/>
</dbReference>
<reference evidence="11 12" key="1">
    <citation type="submission" date="2017-03" db="EMBL/GenBank/DDBJ databases">
        <authorList>
            <person name="Afonso C.L."/>
            <person name="Miller P.J."/>
            <person name="Scott M.A."/>
            <person name="Spackman E."/>
            <person name="Goraichik I."/>
            <person name="Dimitrov K.M."/>
            <person name="Suarez D.L."/>
            <person name="Swayne D.E."/>
        </authorList>
    </citation>
    <scope>NUCLEOTIDE SEQUENCE [LARGE SCALE GENOMIC DNA]</scope>
    <source>
        <strain evidence="11 12">CECT 8620</strain>
    </source>
</reference>
<evidence type="ECO:0000313" key="12">
    <source>
        <dbReference type="Proteomes" id="UP000193862"/>
    </source>
</evidence>
<dbReference type="GO" id="GO:0008360">
    <property type="term" value="P:regulation of cell shape"/>
    <property type="evidence" value="ECO:0007669"/>
    <property type="project" value="UniProtKB-KW"/>
</dbReference>
<evidence type="ECO:0000256" key="2">
    <source>
        <dbReference type="ARBA" id="ARBA00022729"/>
    </source>
</evidence>
<keyword evidence="11" id="KW-0645">Protease</keyword>
<evidence type="ECO:0000256" key="3">
    <source>
        <dbReference type="ARBA" id="ARBA00022801"/>
    </source>
</evidence>
<accession>A0A1Y5SSV0</accession>
<evidence type="ECO:0000256" key="8">
    <source>
        <dbReference type="PIRSR" id="PIRSR618044-2"/>
    </source>
</evidence>
<comment type="similarity">
    <text evidence="1 9">Belongs to the peptidase S11 family.</text>
</comment>
<protein>
    <submittedName>
        <fullName evidence="11">D-alanyl-D-alanine carboxypeptidase DacF</fullName>
        <ecNumber evidence="11">3.4.16.4</ecNumber>
    </submittedName>
</protein>
<dbReference type="SUPFAM" id="SSF56601">
    <property type="entry name" value="beta-lactamase/transpeptidase-like"/>
    <property type="match status" value="1"/>
</dbReference>
<keyword evidence="3 11" id="KW-0378">Hydrolase</keyword>
<dbReference type="InterPro" id="IPR001967">
    <property type="entry name" value="Peptidase_S11_N"/>
</dbReference>
<evidence type="ECO:0000256" key="1">
    <source>
        <dbReference type="ARBA" id="ARBA00007164"/>
    </source>
</evidence>
<sequence>MASSATAFGRLLGRLGRRIFPSNLLGLGAGLILCALPIALQAGEFASMVMDARSGQIYQEENADARVHPASLTKMMTLYIVFEAVEHGELSLDQEVTISANAAKEPPSKLGLSAGQKIKLRYLVRAAAVKSANDAATALGEAVSGSESAFAERMNRTAKLLGMTRTTFKNAHGLTREGHLSTARDMTNLGRHLFYDFPEYYNLFSRLTADAGVRQVGHSNARFLSNYAGADGIKTGYTSAAGWNLVASAQRGNERIITTVMGGRSSAARNAKVAELMDFGFRKAPSNVAVNKPARPPYMGRGTSATNEMLLAGAASKTIRMNLTVAASPIPQPRPGRAPEIAPEQEEILVAMSSDILVAVQAAQAQVAAEAAAANAQAAASAAAQLAQAQEAAKAQAIEEALENTTTARITSISPTPRPERIELAAVQQITAETGTQVAAIDPSGPEVVTRMSTSGGREWGIKIGTYNTQFAAEKELLTVALREMNTLSGALRKVTRGNRGWEANFVGLTQESADLACRKLVARGSDCAQFGPS</sequence>
<evidence type="ECO:0000256" key="7">
    <source>
        <dbReference type="PIRSR" id="PIRSR618044-1"/>
    </source>
</evidence>
<dbReference type="Proteomes" id="UP000193862">
    <property type="component" value="Unassembled WGS sequence"/>
</dbReference>
<evidence type="ECO:0000256" key="6">
    <source>
        <dbReference type="ARBA" id="ARBA00023316"/>
    </source>
</evidence>
<evidence type="ECO:0000259" key="10">
    <source>
        <dbReference type="Pfam" id="PF00768"/>
    </source>
</evidence>
<dbReference type="GO" id="GO:0071555">
    <property type="term" value="P:cell wall organization"/>
    <property type="evidence" value="ECO:0007669"/>
    <property type="project" value="UniProtKB-KW"/>
</dbReference>
<keyword evidence="6" id="KW-0961">Cell wall biogenesis/degradation</keyword>
<dbReference type="Pfam" id="PF00768">
    <property type="entry name" value="Peptidase_S11"/>
    <property type="match status" value="1"/>
</dbReference>
<feature type="active site" evidence="7">
    <location>
        <position position="131"/>
    </location>
</feature>
<dbReference type="InterPro" id="IPR018044">
    <property type="entry name" value="Peptidase_S11"/>
</dbReference>
<evidence type="ECO:0000256" key="4">
    <source>
        <dbReference type="ARBA" id="ARBA00022960"/>
    </source>
</evidence>
<dbReference type="EMBL" id="FWFS01000007">
    <property type="protein sequence ID" value="SLN47745.1"/>
    <property type="molecule type" value="Genomic_DNA"/>
</dbReference>
<feature type="domain" description="Peptidase S11 D-alanyl-D-alanine carboxypeptidase A N-terminal" evidence="10">
    <location>
        <begin position="47"/>
        <end position="264"/>
    </location>
</feature>
<feature type="active site" description="Acyl-ester intermediate" evidence="7">
    <location>
        <position position="71"/>
    </location>
</feature>
<dbReference type="PANTHER" id="PTHR21581">
    <property type="entry name" value="D-ALANYL-D-ALANINE CARBOXYPEPTIDASE"/>
    <property type="match status" value="1"/>
</dbReference>
<dbReference type="Gene3D" id="3.40.710.10">
    <property type="entry name" value="DD-peptidase/beta-lactamase superfamily"/>
    <property type="match status" value="1"/>
</dbReference>
<evidence type="ECO:0000256" key="5">
    <source>
        <dbReference type="ARBA" id="ARBA00022984"/>
    </source>
</evidence>
<evidence type="ECO:0000256" key="9">
    <source>
        <dbReference type="RuleBase" id="RU004016"/>
    </source>
</evidence>